<evidence type="ECO:0000256" key="1">
    <source>
        <dbReference type="ARBA" id="ARBA00010679"/>
    </source>
</evidence>
<dbReference type="PANTHER" id="PTHR10242">
    <property type="entry name" value="8-OXOGUANINE DNA GLYCOSYLASE"/>
    <property type="match status" value="1"/>
</dbReference>
<evidence type="ECO:0000256" key="4">
    <source>
        <dbReference type="ARBA" id="ARBA00022801"/>
    </source>
</evidence>
<feature type="domain" description="HhH-GPD" evidence="10">
    <location>
        <begin position="128"/>
        <end position="277"/>
    </location>
</feature>
<evidence type="ECO:0000256" key="8">
    <source>
        <dbReference type="ARBA" id="ARBA00023295"/>
    </source>
</evidence>
<dbReference type="InterPro" id="IPR052054">
    <property type="entry name" value="Oxidative_DNA_repair_enzyme"/>
</dbReference>
<dbReference type="SUPFAM" id="SSF55945">
    <property type="entry name" value="TATA-box binding protein-like"/>
    <property type="match status" value="1"/>
</dbReference>
<keyword evidence="5" id="KW-0234">DNA repair</keyword>
<evidence type="ECO:0000256" key="2">
    <source>
        <dbReference type="ARBA" id="ARBA00012720"/>
    </source>
</evidence>
<dbReference type="Proteomes" id="UP000886800">
    <property type="component" value="Unassembled WGS sequence"/>
</dbReference>
<dbReference type="SMART" id="SM00478">
    <property type="entry name" value="ENDO3c"/>
    <property type="match status" value="1"/>
</dbReference>
<keyword evidence="4" id="KW-0378">Hydrolase</keyword>
<comment type="catalytic activity">
    <reaction evidence="9">
        <text>2'-deoxyribonucleotide-(2'-deoxyribose 5'-phosphate)-2'-deoxyribonucleotide-DNA = a 3'-end 2'-deoxyribonucleotide-(2,3-dehydro-2,3-deoxyribose 5'-phosphate)-DNA + a 5'-end 5'-phospho-2'-deoxyribonucleoside-DNA + H(+)</text>
        <dbReference type="Rhea" id="RHEA:66592"/>
        <dbReference type="Rhea" id="RHEA-COMP:13180"/>
        <dbReference type="Rhea" id="RHEA-COMP:16897"/>
        <dbReference type="Rhea" id="RHEA-COMP:17067"/>
        <dbReference type="ChEBI" id="CHEBI:15378"/>
        <dbReference type="ChEBI" id="CHEBI:136412"/>
        <dbReference type="ChEBI" id="CHEBI:157695"/>
        <dbReference type="ChEBI" id="CHEBI:167181"/>
        <dbReference type="EC" id="4.2.99.18"/>
    </reaction>
</comment>
<dbReference type="Gene3D" id="3.30.310.260">
    <property type="match status" value="1"/>
</dbReference>
<dbReference type="SUPFAM" id="SSF48150">
    <property type="entry name" value="DNA-glycosylase"/>
    <property type="match status" value="1"/>
</dbReference>
<keyword evidence="8" id="KW-0326">Glycosidase</keyword>
<dbReference type="GO" id="GO:0140078">
    <property type="term" value="F:class I DNA-(apurinic or apyrimidinic site) endonuclease activity"/>
    <property type="evidence" value="ECO:0007669"/>
    <property type="project" value="UniProtKB-EC"/>
</dbReference>
<organism evidence="11 12">
    <name type="scientific">Candidatus Anaerotruncus excrementipullorum</name>
    <dbReference type="NCBI Taxonomy" id="2838465"/>
    <lineage>
        <taxon>Bacteria</taxon>
        <taxon>Bacillati</taxon>
        <taxon>Bacillota</taxon>
        <taxon>Clostridia</taxon>
        <taxon>Eubacteriales</taxon>
        <taxon>Oscillospiraceae</taxon>
        <taxon>Anaerotruncus</taxon>
    </lineage>
</organism>
<dbReference type="GO" id="GO:0006284">
    <property type="term" value="P:base-excision repair"/>
    <property type="evidence" value="ECO:0007669"/>
    <property type="project" value="InterPro"/>
</dbReference>
<gene>
    <name evidence="11" type="ORF">H9736_00145</name>
</gene>
<name>A0A9D1WPQ7_9FIRM</name>
<evidence type="ECO:0000313" key="11">
    <source>
        <dbReference type="EMBL" id="HIX64636.1"/>
    </source>
</evidence>
<keyword evidence="6" id="KW-0456">Lyase</keyword>
<dbReference type="GO" id="GO:0006289">
    <property type="term" value="P:nucleotide-excision repair"/>
    <property type="evidence" value="ECO:0007669"/>
    <property type="project" value="InterPro"/>
</dbReference>
<keyword evidence="7" id="KW-0511">Multifunctional enzyme</keyword>
<reference evidence="11" key="2">
    <citation type="submission" date="2021-04" db="EMBL/GenBank/DDBJ databases">
        <authorList>
            <person name="Gilroy R."/>
        </authorList>
    </citation>
    <scope>NUCLEOTIDE SEQUENCE</scope>
    <source>
        <strain evidence="11">CHK188-5543</strain>
    </source>
</reference>
<accession>A0A9D1WPQ7</accession>
<dbReference type="Pfam" id="PF00730">
    <property type="entry name" value="HhH-GPD"/>
    <property type="match status" value="1"/>
</dbReference>
<evidence type="ECO:0000256" key="3">
    <source>
        <dbReference type="ARBA" id="ARBA00022763"/>
    </source>
</evidence>
<dbReference type="Gene3D" id="1.10.1670.10">
    <property type="entry name" value="Helix-hairpin-Helix base-excision DNA repair enzymes (C-terminal)"/>
    <property type="match status" value="1"/>
</dbReference>
<dbReference type="InterPro" id="IPR023170">
    <property type="entry name" value="HhH_base_excis_C"/>
</dbReference>
<comment type="similarity">
    <text evidence="1">Belongs to the type-1 OGG1 family.</text>
</comment>
<evidence type="ECO:0000256" key="7">
    <source>
        <dbReference type="ARBA" id="ARBA00023268"/>
    </source>
</evidence>
<evidence type="ECO:0000259" key="10">
    <source>
        <dbReference type="SMART" id="SM00478"/>
    </source>
</evidence>
<dbReference type="CDD" id="cd00056">
    <property type="entry name" value="ENDO3c"/>
    <property type="match status" value="1"/>
</dbReference>
<evidence type="ECO:0000256" key="6">
    <source>
        <dbReference type="ARBA" id="ARBA00023239"/>
    </source>
</evidence>
<proteinExistence type="inferred from homology"/>
<dbReference type="GO" id="GO:0008534">
    <property type="term" value="F:oxidized purine nucleobase lesion DNA N-glycosylase activity"/>
    <property type="evidence" value="ECO:0007669"/>
    <property type="project" value="InterPro"/>
</dbReference>
<reference evidence="11" key="1">
    <citation type="journal article" date="2021" name="PeerJ">
        <title>Extensive microbial diversity within the chicken gut microbiome revealed by metagenomics and culture.</title>
        <authorList>
            <person name="Gilroy R."/>
            <person name="Ravi A."/>
            <person name="Getino M."/>
            <person name="Pursley I."/>
            <person name="Horton D.L."/>
            <person name="Alikhan N.F."/>
            <person name="Baker D."/>
            <person name="Gharbi K."/>
            <person name="Hall N."/>
            <person name="Watson M."/>
            <person name="Adriaenssens E.M."/>
            <person name="Foster-Nyarko E."/>
            <person name="Jarju S."/>
            <person name="Secka A."/>
            <person name="Antonio M."/>
            <person name="Oren A."/>
            <person name="Chaudhuri R.R."/>
            <person name="La Ragione R."/>
            <person name="Hildebrand F."/>
            <person name="Pallen M.J."/>
        </authorList>
    </citation>
    <scope>NUCLEOTIDE SEQUENCE</scope>
    <source>
        <strain evidence="11">CHK188-5543</strain>
    </source>
</reference>
<dbReference type="EC" id="4.2.99.18" evidence="2"/>
<dbReference type="InterPro" id="IPR003265">
    <property type="entry name" value="HhH-GPD_domain"/>
</dbReference>
<protein>
    <recommendedName>
        <fullName evidence="2">DNA-(apurinic or apyrimidinic site) lyase</fullName>
        <ecNumber evidence="2">4.2.99.18</ecNumber>
    </recommendedName>
</protein>
<dbReference type="GO" id="GO:0003684">
    <property type="term" value="F:damaged DNA binding"/>
    <property type="evidence" value="ECO:0007669"/>
    <property type="project" value="InterPro"/>
</dbReference>
<evidence type="ECO:0000256" key="5">
    <source>
        <dbReference type="ARBA" id="ARBA00023204"/>
    </source>
</evidence>
<dbReference type="AlphaFoldDB" id="A0A9D1WPQ7"/>
<dbReference type="Pfam" id="PF07934">
    <property type="entry name" value="OGG_N"/>
    <property type="match status" value="1"/>
</dbReference>
<dbReference type="EMBL" id="DXES01000003">
    <property type="protein sequence ID" value="HIX64636.1"/>
    <property type="molecule type" value="Genomic_DNA"/>
</dbReference>
<keyword evidence="3" id="KW-0227">DNA damage</keyword>
<dbReference type="InterPro" id="IPR011257">
    <property type="entry name" value="DNA_glycosylase"/>
</dbReference>
<dbReference type="PANTHER" id="PTHR10242:SF2">
    <property type="entry name" value="N-GLYCOSYLASE_DNA LYASE"/>
    <property type="match status" value="1"/>
</dbReference>
<comment type="caution">
    <text evidence="11">The sequence shown here is derived from an EMBL/GenBank/DDBJ whole genome shotgun (WGS) entry which is preliminary data.</text>
</comment>
<evidence type="ECO:0000256" key="9">
    <source>
        <dbReference type="ARBA" id="ARBA00044632"/>
    </source>
</evidence>
<evidence type="ECO:0000313" key="12">
    <source>
        <dbReference type="Proteomes" id="UP000886800"/>
    </source>
</evidence>
<dbReference type="Gene3D" id="1.10.340.30">
    <property type="entry name" value="Hypothetical protein, domain 2"/>
    <property type="match status" value="1"/>
</dbReference>
<dbReference type="InterPro" id="IPR012904">
    <property type="entry name" value="OGG_N"/>
</dbReference>
<sequence>MAAWTAQAVQTPRGPGIFLAGLTDFDLKATFTCGQAFRWRPLPEGGWRGVALGKACEIAQWQGGVVLWGSSMEEFQRLWRPYFDLDRDYAAIRAQLARDPVFARAAAYAPGIRVLRQEPWEALCSFIVSQNNHIPRIQWILDQLCRQFGRPLGGDCFAFPAPQALAGRAEAELAGLRAGYRARYLLDAAQKVAGRQVDLDLAARLPLPEARAELMRILGVGRKVADCALLYGCGRLECFPADVWVKRALSQLFPRGLPEWIAPYGGIAQQYLFHYVRTCPGALPQLGRPEKRKGGEKQ</sequence>